<dbReference type="InterPro" id="IPR036866">
    <property type="entry name" value="RibonucZ/Hydroxyglut_hydro"/>
</dbReference>
<organism evidence="1 2">
    <name type="scientific">Bonamia ostreae</name>
    <dbReference type="NCBI Taxonomy" id="126728"/>
    <lineage>
        <taxon>Eukaryota</taxon>
        <taxon>Sar</taxon>
        <taxon>Rhizaria</taxon>
        <taxon>Endomyxa</taxon>
        <taxon>Ascetosporea</taxon>
        <taxon>Haplosporida</taxon>
        <taxon>Bonamia</taxon>
    </lineage>
</organism>
<sequence>KAGILKINVEKAVKLGLPKSSPIYGKILRGKEIAFGNKTIRPEQISYIDPNCKKFVFLQDTFESESALEQASNCDILVHECTFDDNYIEQAIMWKHSTASMAGEYANSAKARNLILTHFSTRYKMDQTESKIFEEEAKRHCPETKVLIAHDLMNIKRKGADFVIEGTEEILK</sequence>
<dbReference type="PANTHER" id="PTHR46018:SF2">
    <property type="entry name" value="ZINC PHOSPHODIESTERASE ELAC PROTEIN 1"/>
    <property type="match status" value="1"/>
</dbReference>
<gene>
    <name evidence="1" type="ORF">MHBO_004353</name>
</gene>
<evidence type="ECO:0000313" key="2">
    <source>
        <dbReference type="Proteomes" id="UP001439008"/>
    </source>
</evidence>
<protein>
    <submittedName>
        <fullName evidence="1">Uncharacterized protein</fullName>
    </submittedName>
</protein>
<dbReference type="PANTHER" id="PTHR46018">
    <property type="entry name" value="ZINC PHOSPHODIESTERASE ELAC PROTEIN 1"/>
    <property type="match status" value="1"/>
</dbReference>
<evidence type="ECO:0000313" key="1">
    <source>
        <dbReference type="EMBL" id="MES1922827.1"/>
    </source>
</evidence>
<reference evidence="1 2" key="1">
    <citation type="journal article" date="2024" name="BMC Biol.">
        <title>Comparative genomics of Ascetosporea gives new insight into the evolutionary basis for animal parasitism in Rhizaria.</title>
        <authorList>
            <person name="Hiltunen Thoren M."/>
            <person name="Onut-Brannstrom I."/>
            <person name="Alfjorden A."/>
            <person name="Peckova H."/>
            <person name="Swords F."/>
            <person name="Hooper C."/>
            <person name="Holzer A.S."/>
            <person name="Bass D."/>
            <person name="Burki F."/>
        </authorList>
    </citation>
    <scope>NUCLEOTIDE SEQUENCE [LARGE SCALE GENOMIC DNA]</scope>
    <source>
        <strain evidence="1">20-A016</strain>
    </source>
</reference>
<accession>A0ABV2AT59</accession>
<dbReference type="Gene3D" id="3.60.15.10">
    <property type="entry name" value="Ribonuclease Z/Hydroxyacylglutathione hydrolase-like"/>
    <property type="match status" value="1"/>
</dbReference>
<dbReference type="Proteomes" id="UP001439008">
    <property type="component" value="Unassembled WGS sequence"/>
</dbReference>
<proteinExistence type="predicted"/>
<name>A0ABV2AT59_9EUKA</name>
<feature type="non-terminal residue" evidence="1">
    <location>
        <position position="1"/>
    </location>
</feature>
<comment type="caution">
    <text evidence="1">The sequence shown here is derived from an EMBL/GenBank/DDBJ whole genome shotgun (WGS) entry which is preliminary data.</text>
</comment>
<dbReference type="SUPFAM" id="SSF56281">
    <property type="entry name" value="Metallo-hydrolase/oxidoreductase"/>
    <property type="match status" value="1"/>
</dbReference>
<keyword evidence="2" id="KW-1185">Reference proteome</keyword>
<dbReference type="EMBL" id="JBDODL010003827">
    <property type="protein sequence ID" value="MES1922827.1"/>
    <property type="molecule type" value="Genomic_DNA"/>
</dbReference>